<dbReference type="RefSeq" id="WP_147931417.1">
    <property type="nucleotide sequence ID" value="NZ_VOXD01000021.1"/>
</dbReference>
<sequence length="232" mass="25798">MSHKYTVEVLTSEVLKEIPGHWTTKDYVNLLDEMEYGDTADLTDEEIKGMALMSLSDLEKDEAAELLLNYVFSEEELNEGQVRNASYEMEDEVLWEEYPDPLLHPGFFRVGSLLYAAFSGGFPKPDARRLKLKVKAATEEGRRALAKPERAFLTRLVAGGLGEGALIHRLFGGELRGDSFPNAPGIIWSGKSSLLPDGVYELTIVSSGYWLKELQAGQIFEANAHPDAMLVV</sequence>
<keyword evidence="2" id="KW-1185">Reference proteome</keyword>
<dbReference type="OrthoDB" id="1118033at2"/>
<protein>
    <submittedName>
        <fullName evidence="1">Uncharacterized protein</fullName>
    </submittedName>
</protein>
<dbReference type="EMBL" id="VOXD01000021">
    <property type="protein sequence ID" value="TXF88617.1"/>
    <property type="molecule type" value="Genomic_DNA"/>
</dbReference>
<accession>A0A5C7FG15</accession>
<dbReference type="Proteomes" id="UP000321907">
    <property type="component" value="Unassembled WGS sequence"/>
</dbReference>
<evidence type="ECO:0000313" key="1">
    <source>
        <dbReference type="EMBL" id="TXF88617.1"/>
    </source>
</evidence>
<gene>
    <name evidence="1" type="ORF">FUA23_14215</name>
</gene>
<proteinExistence type="predicted"/>
<organism evidence="1 2">
    <name type="scientific">Neolewinella aurantiaca</name>
    <dbReference type="NCBI Taxonomy" id="2602767"/>
    <lineage>
        <taxon>Bacteria</taxon>
        <taxon>Pseudomonadati</taxon>
        <taxon>Bacteroidota</taxon>
        <taxon>Saprospiria</taxon>
        <taxon>Saprospirales</taxon>
        <taxon>Lewinellaceae</taxon>
        <taxon>Neolewinella</taxon>
    </lineage>
</organism>
<name>A0A5C7FG15_9BACT</name>
<dbReference type="AlphaFoldDB" id="A0A5C7FG15"/>
<evidence type="ECO:0000313" key="2">
    <source>
        <dbReference type="Proteomes" id="UP000321907"/>
    </source>
</evidence>
<reference evidence="1 2" key="1">
    <citation type="submission" date="2019-08" db="EMBL/GenBank/DDBJ databases">
        <title>Lewinella sp. strain SSH13 Genome sequencing and assembly.</title>
        <authorList>
            <person name="Kim I."/>
        </authorList>
    </citation>
    <scope>NUCLEOTIDE SEQUENCE [LARGE SCALE GENOMIC DNA]</scope>
    <source>
        <strain evidence="1 2">SSH13</strain>
    </source>
</reference>
<comment type="caution">
    <text evidence="1">The sequence shown here is derived from an EMBL/GenBank/DDBJ whole genome shotgun (WGS) entry which is preliminary data.</text>
</comment>